<comment type="caution">
    <text evidence="2">The sequence shown here is derived from an EMBL/GenBank/DDBJ whole genome shotgun (WGS) entry which is preliminary data.</text>
</comment>
<dbReference type="Proteomes" id="UP001142610">
    <property type="component" value="Unassembled WGS sequence"/>
</dbReference>
<dbReference type="SUPFAM" id="SSF81901">
    <property type="entry name" value="HCP-like"/>
    <property type="match status" value="1"/>
</dbReference>
<evidence type="ECO:0000256" key="1">
    <source>
        <dbReference type="PROSITE-ProRule" id="PRU00339"/>
    </source>
</evidence>
<proteinExistence type="predicted"/>
<dbReference type="Pfam" id="PF14559">
    <property type="entry name" value="TPR_19"/>
    <property type="match status" value="2"/>
</dbReference>
<dbReference type="PANTHER" id="PTHR12558">
    <property type="entry name" value="CELL DIVISION CYCLE 16,23,27"/>
    <property type="match status" value="1"/>
</dbReference>
<dbReference type="SUPFAM" id="SSF48452">
    <property type="entry name" value="TPR-like"/>
    <property type="match status" value="3"/>
</dbReference>
<feature type="repeat" description="TPR" evidence="1">
    <location>
        <begin position="26"/>
        <end position="59"/>
    </location>
</feature>
<organism evidence="2 3">
    <name type="scientific">Parvularcula maris</name>
    <dbReference type="NCBI Taxonomy" id="2965077"/>
    <lineage>
        <taxon>Bacteria</taxon>
        <taxon>Pseudomonadati</taxon>
        <taxon>Pseudomonadota</taxon>
        <taxon>Alphaproteobacteria</taxon>
        <taxon>Parvularculales</taxon>
        <taxon>Parvularculaceae</taxon>
        <taxon>Parvularcula</taxon>
    </lineage>
</organism>
<dbReference type="RefSeq" id="WP_256617631.1">
    <property type="nucleotide sequence ID" value="NZ_JANIBC010000001.1"/>
</dbReference>
<keyword evidence="1" id="KW-0802">TPR repeat</keyword>
<dbReference type="Pfam" id="PF13432">
    <property type="entry name" value="TPR_16"/>
    <property type="match status" value="2"/>
</dbReference>
<feature type="repeat" description="TPR" evidence="1">
    <location>
        <begin position="94"/>
        <end position="127"/>
    </location>
</feature>
<dbReference type="InterPro" id="IPR011990">
    <property type="entry name" value="TPR-like_helical_dom_sf"/>
</dbReference>
<dbReference type="SMART" id="SM00028">
    <property type="entry name" value="TPR"/>
    <property type="match status" value="8"/>
</dbReference>
<keyword evidence="3" id="KW-1185">Reference proteome</keyword>
<protein>
    <submittedName>
        <fullName evidence="2">Tetratricopeptide repeat protein</fullName>
    </submittedName>
</protein>
<dbReference type="EMBL" id="JANIBC010000001">
    <property type="protein sequence ID" value="MCQ8183828.1"/>
    <property type="molecule type" value="Genomic_DNA"/>
</dbReference>
<dbReference type="AlphaFoldDB" id="A0A9X2RIQ4"/>
<dbReference type="PANTHER" id="PTHR12558:SF13">
    <property type="entry name" value="CELL DIVISION CYCLE PROTEIN 27 HOMOLOG"/>
    <property type="match status" value="1"/>
</dbReference>
<dbReference type="PROSITE" id="PS50005">
    <property type="entry name" value="TPR"/>
    <property type="match status" value="2"/>
</dbReference>
<accession>A0A9X2RIQ4</accession>
<dbReference type="PROSITE" id="PS51257">
    <property type="entry name" value="PROKAR_LIPOPROTEIN"/>
    <property type="match status" value="1"/>
</dbReference>
<dbReference type="Gene3D" id="1.25.40.10">
    <property type="entry name" value="Tetratricopeptide repeat domain"/>
    <property type="match status" value="7"/>
</dbReference>
<gene>
    <name evidence="2" type="ORF">NOG11_00345</name>
</gene>
<evidence type="ECO:0000313" key="2">
    <source>
        <dbReference type="EMBL" id="MCQ8183828.1"/>
    </source>
</evidence>
<name>A0A9X2RIQ4_9PROT</name>
<evidence type="ECO:0000313" key="3">
    <source>
        <dbReference type="Proteomes" id="UP001142610"/>
    </source>
</evidence>
<dbReference type="InterPro" id="IPR019734">
    <property type="entry name" value="TPR_rpt"/>
</dbReference>
<sequence length="792" mass="87509">MKPWKLLGASVAVLALVACESGEEKAERFTENAQEYLEEGELQRAYLQFQNALQNDPNNLEALKGAAFIAEEQERYGDQLRFLQRIITLEPQNVDALAKIARLNLLSGQPDDALERADQALAIDPANLEALTVKGAAQVLNNNLDGASETLEAALAEDPENAEVRNLLAARYVRDEDFERAQSIIDEGLAQTPDNEPLLVVKLLLTQRRQDVTGMDETFQQLIATSPENGFYRERYGEFLLRARRDREGAKEQFAAAIPLLEDKNQPVGRYIGIIRAEEGEEAAETELRELVAQYPDTGLVFAIPAYLCEVGETERCEEELRTIASNEDQSQENRSRAKVQIGERAFARGDREEALEQAEAVLAEDEGNSQALTLKGKIQLANQEVEPAIETLRVALNNNRDNEAALILLGLAYEADGRVSFGEAQLAQAIDRLGLSPALFQAYRGMLVRNDKAEDAADLTLRYAQTANADAQVKRESAAVLLSQQRPEEAEVVARSLIRADANDQVARRVLATSLLQQQRPEEALEALEELSDEGKANAATVQIRAQALTDTGREDELRSYLESVAEAGDVPEAYAILTGYETREGNPEAALEVAQQGAERFPEREQSWVLVYNAAAATGDTETADEALRRGLEESQGNASGLRVLLSNRLLQENRRREALDALMPLYEANQLNDLTANNLAALMLDLDEDPSRALEIAKRFEDTEQPFLADTLAWAYYKNGDLERAQRYSDIAARAEEPQAEILYHRGVIAAANGQTDIARDAFEAAVEAPGKTEVVTEDTIRQALSELE</sequence>
<reference evidence="2" key="1">
    <citation type="submission" date="2022-07" db="EMBL/GenBank/DDBJ databases">
        <title>Parvularcula maris sp. nov., an algicidal bacterium isolated from seawater.</title>
        <authorList>
            <person name="Li F."/>
        </authorList>
    </citation>
    <scope>NUCLEOTIDE SEQUENCE</scope>
    <source>
        <strain evidence="2">BGMRC 0090</strain>
    </source>
</reference>